<name>A0AAD7LMV9_QUISA</name>
<dbReference type="KEGG" id="qsa:O6P43_016428"/>
<protein>
    <submittedName>
        <fullName evidence="2">Mediator of RNA polymerase II transcription subunit 33A-like</fullName>
    </submittedName>
</protein>
<evidence type="ECO:0000313" key="3">
    <source>
        <dbReference type="Proteomes" id="UP001163823"/>
    </source>
</evidence>
<dbReference type="Proteomes" id="UP001163823">
    <property type="component" value="Chromosome 7"/>
</dbReference>
<feature type="transmembrane region" description="Helical" evidence="1">
    <location>
        <begin position="964"/>
        <end position="985"/>
    </location>
</feature>
<gene>
    <name evidence="2" type="ORF">O6P43_016428</name>
</gene>
<dbReference type="GO" id="GO:0016592">
    <property type="term" value="C:mediator complex"/>
    <property type="evidence" value="ECO:0007669"/>
    <property type="project" value="InterPro"/>
</dbReference>
<dbReference type="EMBL" id="JARAOO010000007">
    <property type="protein sequence ID" value="KAJ7961023.1"/>
    <property type="molecule type" value="Genomic_DNA"/>
</dbReference>
<comment type="caution">
    <text evidence="2">The sequence shown here is derived from an EMBL/GenBank/DDBJ whole genome shotgun (WGS) entry which is preliminary data.</text>
</comment>
<keyword evidence="1" id="KW-0812">Transmembrane</keyword>
<accession>A0AAD7LMV9</accession>
<organism evidence="2 3">
    <name type="scientific">Quillaja saponaria</name>
    <name type="common">Soap bark tree</name>
    <dbReference type="NCBI Taxonomy" id="32244"/>
    <lineage>
        <taxon>Eukaryota</taxon>
        <taxon>Viridiplantae</taxon>
        <taxon>Streptophyta</taxon>
        <taxon>Embryophyta</taxon>
        <taxon>Tracheophyta</taxon>
        <taxon>Spermatophyta</taxon>
        <taxon>Magnoliopsida</taxon>
        <taxon>eudicotyledons</taxon>
        <taxon>Gunneridae</taxon>
        <taxon>Pentapetalae</taxon>
        <taxon>rosids</taxon>
        <taxon>fabids</taxon>
        <taxon>Fabales</taxon>
        <taxon>Quillajaceae</taxon>
        <taxon>Quillaja</taxon>
    </lineage>
</organism>
<reference evidence="2" key="1">
    <citation type="journal article" date="2023" name="Science">
        <title>Elucidation of the pathway for biosynthesis of saponin adjuvants from the soapbark tree.</title>
        <authorList>
            <person name="Reed J."/>
            <person name="Orme A."/>
            <person name="El-Demerdash A."/>
            <person name="Owen C."/>
            <person name="Martin L.B.B."/>
            <person name="Misra R.C."/>
            <person name="Kikuchi S."/>
            <person name="Rejzek M."/>
            <person name="Martin A.C."/>
            <person name="Harkess A."/>
            <person name="Leebens-Mack J."/>
            <person name="Louveau T."/>
            <person name="Stephenson M.J."/>
            <person name="Osbourn A."/>
        </authorList>
    </citation>
    <scope>NUCLEOTIDE SEQUENCE</scope>
    <source>
        <strain evidence="2">S10</strain>
    </source>
</reference>
<dbReference type="InterPro" id="IPR039638">
    <property type="entry name" value="MED33A/B"/>
</dbReference>
<keyword evidence="1" id="KW-1133">Transmembrane helix</keyword>
<evidence type="ECO:0000313" key="2">
    <source>
        <dbReference type="EMBL" id="KAJ7961023.1"/>
    </source>
</evidence>
<dbReference type="PANTHER" id="PTHR33739:SF3">
    <property type="entry name" value="OS07G0681500 PROTEIN"/>
    <property type="match status" value="1"/>
</dbReference>
<evidence type="ECO:0000256" key="1">
    <source>
        <dbReference type="SAM" id="Phobius"/>
    </source>
</evidence>
<keyword evidence="1" id="KW-0472">Membrane</keyword>
<keyword evidence="3" id="KW-1185">Reference proteome</keyword>
<dbReference type="AlphaFoldDB" id="A0AAD7LMV9"/>
<proteinExistence type="predicted"/>
<dbReference type="PANTHER" id="PTHR33739">
    <property type="entry name" value="OS07G0681500 PROTEIN"/>
    <property type="match status" value="1"/>
</dbReference>
<feature type="transmembrane region" description="Helical" evidence="1">
    <location>
        <begin position="1026"/>
        <end position="1043"/>
    </location>
</feature>
<dbReference type="GO" id="GO:2000762">
    <property type="term" value="P:regulation of phenylpropanoid metabolic process"/>
    <property type="evidence" value="ECO:0007669"/>
    <property type="project" value="InterPro"/>
</dbReference>
<sequence length="1045" mass="114508">MNSPAFWVTEMVKYLSSWGFSSPCPELAQLLVTHLCFDNNHPSLWKFLENALSSGLLFPLQLLSLLASRVIPHRQSQPQAYRLFLELLTRYALTFDPTGLVSCKQKIINSIDIALQLSQTYNICVLELGHALVLFFHSIIISLIDSTLEDWTLHLTSHERPSLAVGSTDDYSVLLLRSVHLNMPEKFDLLLQKLQFLESHELASSESKSASEVLAKLCANIQKVLCFEYHLSKHQFLGMLVDIGSHKPVLRYNFESGQLARTFLALWLSALRLVQRESDPPEGPIPHLEARLCVLLSVVPLAITNVLEDESKCLSASLQGYIMYGYINTGTGYGHSIAGKGHGLRKYGLFSSLQSLGQFSALLCPPASVVGAANSAATKPATFISKSKNEKDGSGTDTQSNASIKTKGNMWHLIVEACIARNLLDTSAYYWPGFVSKSVITLSDLSPVQKSPWSTFMEGTPYLAEINKLYYVALKGSEEERPAAAKILCGATLSHGWNIQEHVVHYVVKLLSPPVPPNHTGSPSHLVNNIGMLSAILYGASSIDTVHILSLHGVVPEVAASLMPLCEAFGMLKPTFNNKLSTGDDPSVYMVFSLAFLFLIRLWKFYRLPLEQCITERGVSVGGELTLEYLLLLRNSHLASHQDELKSNPNLFESASDKPVFLDSFPQLRAWYCQNKSCIASTLSGLSTGNPVHHVANKILSMIYWKITKTEASDLTTGLRDLVDFLPASLAAIISYFSAEVTRGIWKSVAMNGVDWPSPAAILQTVELEMKDILAAVGVHIPSCSSAALVSLTITFKLDKSLEYIHAVAGPALENCASGCPWPSMPIIGSLWAQKVPRWHDFIVVSCSLSVFRQNKEAIAQLLRSCFSSFLGTPCLLTSKLTNESSISGLLGSTISAGGVHHSVAPGFLYLRSCQSIHNINTMSASSWQSGVQLVPELYRETIPIWLLSSDDEKLDTGGAAPRILEGYAIAYLLILSGSIIWGVGAKLPSWTFSRRSRIIGVHMDFLAGVMDGQISLGCDPATWKAYVSCFVALLGVLLHLGFKK</sequence>